<reference evidence="2" key="1">
    <citation type="submission" date="2022-07" db="EMBL/GenBank/DDBJ databases">
        <title>Phylogenomic reconstructions and comparative analyses of Kickxellomycotina fungi.</title>
        <authorList>
            <person name="Reynolds N.K."/>
            <person name="Stajich J.E."/>
            <person name="Barry K."/>
            <person name="Grigoriev I.V."/>
            <person name="Crous P."/>
            <person name="Smith M.E."/>
        </authorList>
    </citation>
    <scope>NUCLEOTIDE SEQUENCE</scope>
    <source>
        <strain evidence="2">NRRL 3115</strain>
    </source>
</reference>
<feature type="compositionally biased region" description="Low complexity" evidence="1">
    <location>
        <begin position="858"/>
        <end position="867"/>
    </location>
</feature>
<protein>
    <submittedName>
        <fullName evidence="2">Golgi membrane exchange factor (Ric1p-Rgp1p) subunit</fullName>
    </submittedName>
</protein>
<feature type="region of interest" description="Disordered" evidence="1">
    <location>
        <begin position="591"/>
        <end position="614"/>
    </location>
</feature>
<sequence>MGLTITATFEEQGIYFAGETLECHIRIANVRSLSTSRPAPLVYHASTHAVVNTKSQYPPSSRKSTGRMAYQRVVSGASNSERPVFGEAAYFPSLDNNSEYSSGSAALHGLVGTRRYSAIAGTREGSTGNNSSHKPIAINAKKQSKPSERDSINGGLGIHTQSRKTGLAAFPVLGEGSPASADLSLRLDTHKLYRGSTGAYDERSTQDKQSPAPSRKPQNSTATQSSIVTSPVDGTNHPPRLSTSSILSTPTSSFTSWLPFGSKKQQQQQQLGIGQILRQPTRANPVDASASDAGSSGLLSSLWRNLSGGSNPPSRPATRTGTMVEEDIGIERLAIGFAEASGSLTLATPYIKPEQMELLLIHKGTDFTSGSGISSPPIGGGLGSWVPAGSSNQIAGRSHKTLPLLISSPTVLFSELALAPGESQTFSLRVLLPKSLPPSFRGRTASISYDLVVVAKRNMLDSSAYVVRIPFRVLAHVNSLGALETFKFAQPIRMLPDHMKLTYQESTSISTPRNASPSLSSEGDELPRPASGNSETLNMEEFLPSLSSLGKTKENTDDVCEQLAKSPFLQSLLASIDSEMDSDAQIVPSMELDSHSTTSQSTSQTKSNTINDNDSKHNIQAICRKRAPVSFSLSQGNHTVASVWLPKRVYQLGDMVTGKLELHLGLVSVYQVSIWLESVETVSENFANYNPGRTEELTRRIYAEHHEFCRGTRTLGFSLTSLPVAAASFSSSLMSNIWQLRIELIIGVSSGSSACDFALSAATPFPPAKSHHSSIGGSESRSAALTVSSQITSSTIPNHNAATGQPRLLKADIPLIASKHAGFDTNKNRGGRIRSSTIIGSSGLPQSIHQHYHHGHNNHNQQHSLHQTPDGKLKEVQPQPRVSTEDIPRTVRRRYDVISSMPTQTLSCTVSIQMHPPPSKTSPPGHKDTYTSDLIMQR</sequence>
<dbReference type="Gene3D" id="2.60.40.640">
    <property type="match status" value="1"/>
</dbReference>
<dbReference type="Pfam" id="PF08737">
    <property type="entry name" value="Rgp1"/>
    <property type="match status" value="1"/>
</dbReference>
<feature type="region of interest" description="Disordered" evidence="1">
    <location>
        <begin position="195"/>
        <end position="249"/>
    </location>
</feature>
<evidence type="ECO:0000256" key="1">
    <source>
        <dbReference type="SAM" id="MobiDB-lite"/>
    </source>
</evidence>
<feature type="region of interest" description="Disordered" evidence="1">
    <location>
        <begin position="301"/>
        <end position="321"/>
    </location>
</feature>
<gene>
    <name evidence="2" type="primary">RGP1</name>
    <name evidence="2" type="ORF">GGI25_003360</name>
</gene>
<feature type="region of interest" description="Disordered" evidence="1">
    <location>
        <begin position="913"/>
        <end position="938"/>
    </location>
</feature>
<comment type="caution">
    <text evidence="2">The sequence shown here is derived from an EMBL/GenBank/DDBJ whole genome shotgun (WGS) entry which is preliminary data.</text>
</comment>
<dbReference type="AlphaFoldDB" id="A0A9W8G892"/>
<evidence type="ECO:0000313" key="2">
    <source>
        <dbReference type="EMBL" id="KAJ2676825.1"/>
    </source>
</evidence>
<proteinExistence type="predicted"/>
<feature type="compositionally biased region" description="Polar residues" evidence="1">
    <location>
        <begin position="207"/>
        <end position="233"/>
    </location>
</feature>
<dbReference type="PANTHER" id="PTHR12507">
    <property type="entry name" value="REDUCED GROWTH PHENOTYPE 1 RGP1, YEAST -RELATED"/>
    <property type="match status" value="1"/>
</dbReference>
<dbReference type="InterPro" id="IPR014848">
    <property type="entry name" value="Rgp1"/>
</dbReference>
<feature type="compositionally biased region" description="Polar residues" evidence="1">
    <location>
        <begin position="505"/>
        <end position="521"/>
    </location>
</feature>
<evidence type="ECO:0000313" key="3">
    <source>
        <dbReference type="Proteomes" id="UP001151518"/>
    </source>
</evidence>
<organism evidence="2 3">
    <name type="scientific">Coemansia spiralis</name>
    <dbReference type="NCBI Taxonomy" id="417178"/>
    <lineage>
        <taxon>Eukaryota</taxon>
        <taxon>Fungi</taxon>
        <taxon>Fungi incertae sedis</taxon>
        <taxon>Zoopagomycota</taxon>
        <taxon>Kickxellomycotina</taxon>
        <taxon>Kickxellomycetes</taxon>
        <taxon>Kickxellales</taxon>
        <taxon>Kickxellaceae</taxon>
        <taxon>Coemansia</taxon>
    </lineage>
</organism>
<dbReference type="Proteomes" id="UP001151518">
    <property type="component" value="Unassembled WGS sequence"/>
</dbReference>
<feature type="compositionally biased region" description="Low complexity" evidence="1">
    <location>
        <begin position="596"/>
        <end position="609"/>
    </location>
</feature>
<feature type="compositionally biased region" description="Polar residues" evidence="1">
    <location>
        <begin position="124"/>
        <end position="133"/>
    </location>
</feature>
<accession>A0A9W8G892</accession>
<dbReference type="OrthoDB" id="1918at2759"/>
<feature type="compositionally biased region" description="Low complexity" evidence="1">
    <location>
        <begin position="301"/>
        <end position="310"/>
    </location>
</feature>
<feature type="region of interest" description="Disordered" evidence="1">
    <location>
        <begin position="845"/>
        <end position="885"/>
    </location>
</feature>
<dbReference type="InterPro" id="IPR014752">
    <property type="entry name" value="Arrestin-like_C"/>
</dbReference>
<feature type="region of interest" description="Disordered" evidence="1">
    <location>
        <begin position="121"/>
        <end position="160"/>
    </location>
</feature>
<name>A0A9W8G892_9FUNG</name>
<dbReference type="EMBL" id="JANBTW010000036">
    <property type="protein sequence ID" value="KAJ2676825.1"/>
    <property type="molecule type" value="Genomic_DNA"/>
</dbReference>
<feature type="region of interest" description="Disordered" evidence="1">
    <location>
        <begin position="505"/>
        <end position="538"/>
    </location>
</feature>